<dbReference type="EMBL" id="PEJP01000125">
    <property type="protein sequence ID" value="RYO22993.1"/>
    <property type="molecule type" value="Genomic_DNA"/>
</dbReference>
<dbReference type="Gene3D" id="2.40.70.10">
    <property type="entry name" value="Acid Proteases"/>
    <property type="match status" value="1"/>
</dbReference>
<dbReference type="CDD" id="cd00303">
    <property type="entry name" value="retropepsin_like"/>
    <property type="match status" value="1"/>
</dbReference>
<evidence type="ECO:0000313" key="4">
    <source>
        <dbReference type="EMBL" id="RYO22993.1"/>
    </source>
</evidence>
<dbReference type="Pfam" id="PF13975">
    <property type="entry name" value="gag-asp_proteas"/>
    <property type="match status" value="1"/>
</dbReference>
<feature type="region of interest" description="Disordered" evidence="2">
    <location>
        <begin position="1"/>
        <end position="43"/>
    </location>
</feature>
<dbReference type="AlphaFoldDB" id="A0A4Q4PWB1"/>
<feature type="region of interest" description="Disordered" evidence="2">
    <location>
        <begin position="621"/>
        <end position="640"/>
    </location>
</feature>
<proteinExistence type="predicted"/>
<feature type="region of interest" description="Disordered" evidence="2">
    <location>
        <begin position="299"/>
        <end position="329"/>
    </location>
</feature>
<feature type="compositionally biased region" description="Basic and acidic residues" evidence="2">
    <location>
        <begin position="775"/>
        <end position="787"/>
    </location>
</feature>
<feature type="compositionally biased region" description="Polar residues" evidence="2">
    <location>
        <begin position="1"/>
        <end position="16"/>
    </location>
</feature>
<dbReference type="GO" id="GO:0003676">
    <property type="term" value="F:nucleic acid binding"/>
    <property type="evidence" value="ECO:0007669"/>
    <property type="project" value="InterPro"/>
</dbReference>
<dbReference type="PROSITE" id="PS00141">
    <property type="entry name" value="ASP_PROTEASE"/>
    <property type="match status" value="1"/>
</dbReference>
<keyword evidence="1" id="KW-0378">Hydrolase</keyword>
<name>A0A4Q4PWB1_9PLEO</name>
<evidence type="ECO:0000256" key="2">
    <source>
        <dbReference type="SAM" id="MobiDB-lite"/>
    </source>
</evidence>
<reference evidence="5" key="1">
    <citation type="journal article" date="2019" name="bioRxiv">
        <title>Genomics, evolutionary history and diagnostics of the Alternaria alternata species group including apple and Asian pear pathotypes.</title>
        <authorList>
            <person name="Armitage A.D."/>
            <person name="Cockerton H.M."/>
            <person name="Sreenivasaprasad S."/>
            <person name="Woodhall J.W."/>
            <person name="Lane C.R."/>
            <person name="Harrison R.J."/>
            <person name="Clarkson J.P."/>
        </authorList>
    </citation>
    <scope>NUCLEOTIDE SEQUENCE [LARGE SCALE GENOMIC DNA]</scope>
    <source>
        <strain evidence="5">RGR 97.0016</strain>
    </source>
</reference>
<evidence type="ECO:0000256" key="1">
    <source>
        <dbReference type="ARBA" id="ARBA00022750"/>
    </source>
</evidence>
<keyword evidence="1" id="KW-0064">Aspartyl protease</keyword>
<dbReference type="GO" id="GO:0004190">
    <property type="term" value="F:aspartic-type endopeptidase activity"/>
    <property type="evidence" value="ECO:0007669"/>
    <property type="project" value="UniProtKB-KW"/>
</dbReference>
<dbReference type="InterPro" id="IPR001969">
    <property type="entry name" value="Aspartic_peptidase_AS"/>
</dbReference>
<protein>
    <recommendedName>
        <fullName evidence="3">CCHC-type domain-containing protein</fullName>
    </recommendedName>
</protein>
<feature type="compositionally biased region" description="Polar residues" evidence="2">
    <location>
        <begin position="760"/>
        <end position="769"/>
    </location>
</feature>
<comment type="caution">
    <text evidence="4">The sequence shown here is derived from an EMBL/GenBank/DDBJ whole genome shotgun (WGS) entry which is preliminary data.</text>
</comment>
<keyword evidence="1" id="KW-0645">Protease</keyword>
<gene>
    <name evidence="4" type="ORF">AA0113_g12734</name>
</gene>
<dbReference type="Pfam" id="PF00098">
    <property type="entry name" value="zf-CCHC"/>
    <property type="match status" value="1"/>
</dbReference>
<dbReference type="GO" id="GO:0008270">
    <property type="term" value="F:zinc ion binding"/>
    <property type="evidence" value="ECO:0007669"/>
    <property type="project" value="InterPro"/>
</dbReference>
<dbReference type="SUPFAM" id="SSF50630">
    <property type="entry name" value="Acid proteases"/>
    <property type="match status" value="1"/>
</dbReference>
<dbReference type="InterPro" id="IPR001878">
    <property type="entry name" value="Znf_CCHC"/>
</dbReference>
<feature type="region of interest" description="Disordered" evidence="2">
    <location>
        <begin position="760"/>
        <end position="787"/>
    </location>
</feature>
<keyword evidence="5" id="KW-1185">Reference proteome</keyword>
<dbReference type="OrthoDB" id="3694886at2759"/>
<evidence type="ECO:0000313" key="5">
    <source>
        <dbReference type="Proteomes" id="UP000293823"/>
    </source>
</evidence>
<evidence type="ECO:0000259" key="3">
    <source>
        <dbReference type="Pfam" id="PF00098"/>
    </source>
</evidence>
<feature type="domain" description="CCHC-type" evidence="3">
    <location>
        <begin position="437"/>
        <end position="452"/>
    </location>
</feature>
<accession>A0A4Q4PWB1</accession>
<dbReference type="InterPro" id="IPR021109">
    <property type="entry name" value="Peptidase_aspartic_dom_sf"/>
</dbReference>
<organism evidence="4 5">
    <name type="scientific">Alternaria arborescens</name>
    <dbReference type="NCBI Taxonomy" id="156630"/>
    <lineage>
        <taxon>Eukaryota</taxon>
        <taxon>Fungi</taxon>
        <taxon>Dikarya</taxon>
        <taxon>Ascomycota</taxon>
        <taxon>Pezizomycotina</taxon>
        <taxon>Dothideomycetes</taxon>
        <taxon>Pleosporomycetidae</taxon>
        <taxon>Pleosporales</taxon>
        <taxon>Pleosporineae</taxon>
        <taxon>Pleosporaceae</taxon>
        <taxon>Alternaria</taxon>
        <taxon>Alternaria sect. Alternaria</taxon>
    </lineage>
</organism>
<dbReference type="GO" id="GO:0006508">
    <property type="term" value="P:proteolysis"/>
    <property type="evidence" value="ECO:0007669"/>
    <property type="project" value="InterPro"/>
</dbReference>
<dbReference type="Proteomes" id="UP000293823">
    <property type="component" value="Unassembled WGS sequence"/>
</dbReference>
<sequence length="946" mass="103923">MTNPRNPIESTQSANGRSDAPTAETNIPLGSPNNPNTPPIFGDESLDQLDLRRILQIIAVGVAAMSKTKSVVNEPSPFVNTPLVFNGENVTRFIKEIERRGKFYQWSIGEQIERLLDHCDPAQRDIIEASMSDFEEARKDKDWPEIKVVLRKRFKAQDELQQEETEDSLRLWCQACSVTPNLSLQHYLDSFGPRFNRCLEAGSVAIEYKGYYLAKGLNKQRLSKVLNKFDLLTTSPLEFQYDKIETFLNKLSSREAELENFNPAFSKKEQSRMLPVELGPNVPLGPAVAFQAPRLDPSRVIPNSIGSQATRPRGDRGVQMPPGYKPTQGEVDDLIEKFSNIKINGMNAMLIPQHPREAELLSNAEVRRDVETALQRVGSVPARPIHSNHTQQLGPALAQPTGPMNRYAAPTQPSQQYNAQAPLNSNVQAYDTRPPLQCYACQGLGHTANQCSMKAALVNNRWAHIGERGRLFWGTAERPDGEVRAQGQPVVQAMVEGIKNQLRKNGHPVVDPLTTMNPYEPKAQSPIGVASNTIIMEDPTEAAGIMEDDAFRRALRQADLDDVADGGIFQVSSVGCANPTRSACEAVTNAALNGSSGRSPVVRNNKSRDADWHLPKAVSFSDDVTMEDQPTQDKTNKETSKKLRLLESLTTDPNEMVSQVLRAPISVSLQDLLAIAPELQKRIGKPFYQAEDLSKITKPSKNTGAQGYTNLQVNALAVSCPEYFHVTAKHGRITGAGSRSACPNGSLELLPALQGQTTHKSFSMATTSGVDEDAERSTMERREYDREHGFEHVRRDCPRAPTTINGARLSALLDSGAELNTIRLKTAQAAGLVITSMPAEMASSRMQAANGSFETFAGMVWRAPIAIGNITIPTNLFVLKSLSSPLILGNPYLADAQCTFQYKADGKMRCTIYSEDRSSNASFIGATDNTLGTIARASIQPKEFGV</sequence>